<feature type="transmembrane region" description="Helical" evidence="2">
    <location>
        <begin position="43"/>
        <end position="66"/>
    </location>
</feature>
<keyword evidence="2" id="KW-1133">Transmembrane helix</keyword>
<name>D2VV05_NAEGR</name>
<evidence type="ECO:0000256" key="2">
    <source>
        <dbReference type="SAM" id="Phobius"/>
    </source>
</evidence>
<evidence type="ECO:0000256" key="1">
    <source>
        <dbReference type="SAM" id="MobiDB-lite"/>
    </source>
</evidence>
<dbReference type="VEuPathDB" id="AmoebaDB:NAEGRDRAFT_81320"/>
<dbReference type="Proteomes" id="UP000006671">
    <property type="component" value="Unassembled WGS sequence"/>
</dbReference>
<keyword evidence="4" id="KW-1185">Reference proteome</keyword>
<dbReference type="InParanoid" id="D2VV05"/>
<dbReference type="AlphaFoldDB" id="D2VV05"/>
<feature type="region of interest" description="Disordered" evidence="1">
    <location>
        <begin position="1"/>
        <end position="26"/>
    </location>
</feature>
<evidence type="ECO:0000313" key="3">
    <source>
        <dbReference type="EMBL" id="EFC39356.1"/>
    </source>
</evidence>
<organism evidence="4">
    <name type="scientific">Naegleria gruberi</name>
    <name type="common">Amoeba</name>
    <dbReference type="NCBI Taxonomy" id="5762"/>
    <lineage>
        <taxon>Eukaryota</taxon>
        <taxon>Discoba</taxon>
        <taxon>Heterolobosea</taxon>
        <taxon>Tetramitia</taxon>
        <taxon>Eutetramitia</taxon>
        <taxon>Vahlkampfiidae</taxon>
        <taxon>Naegleria</taxon>
    </lineage>
</organism>
<keyword evidence="2" id="KW-0472">Membrane</keyword>
<keyword evidence="2" id="KW-0812">Transmembrane</keyword>
<accession>D2VV05</accession>
<feature type="compositionally biased region" description="Basic and acidic residues" evidence="1">
    <location>
        <begin position="15"/>
        <end position="25"/>
    </location>
</feature>
<dbReference type="GeneID" id="8853556"/>
<sequence>MVASIHPVNSDDQDDNPHQAVKSETDSVLSDHTSSFNAQSIKFCLIFLISGLVILSVLVLSGTWLASFAPAITKSSNAERDSELKSIINYIETTFKELVMSSVNIKQQMVGDGIDPYDEKVTRQKTFSGYKSVKKNHDGMIISSYVGDPNNYCFGTINWGNGSAIFNITKVDQKIYYCDNWEETLFCNSSSTPDEIAASFDLSVIIAQCKDTPTVISYTPSYADPAMPQYVFISLINCVANPVTNKFWYYYGNDLTTGSISEFLQKKVETLEGSRSFIVETSSDYLIAVDNSVSISRWGSDGALVRETALTVSDSSINSITATTRNFHQKWKDFKCNEIEVSTSSTDYISIQTLIGSLSCPFLNGNTLDQQSLLSSLP</sequence>
<dbReference type="RefSeq" id="XP_002672100.1">
    <property type="nucleotide sequence ID" value="XM_002672054.1"/>
</dbReference>
<protein>
    <submittedName>
        <fullName evidence="3">Uncharacterized protein</fullName>
    </submittedName>
</protein>
<evidence type="ECO:0000313" key="4">
    <source>
        <dbReference type="Proteomes" id="UP000006671"/>
    </source>
</evidence>
<gene>
    <name evidence="3" type="ORF">NAEGRDRAFT_81320</name>
</gene>
<dbReference type="EMBL" id="GG738900">
    <property type="protein sequence ID" value="EFC39356.1"/>
    <property type="molecule type" value="Genomic_DNA"/>
</dbReference>
<proteinExistence type="predicted"/>
<dbReference type="KEGG" id="ngr:NAEGRDRAFT_81320"/>
<reference evidence="3 4" key="1">
    <citation type="journal article" date="2010" name="Cell">
        <title>The genome of Naegleria gruberi illuminates early eukaryotic versatility.</title>
        <authorList>
            <person name="Fritz-Laylin L.K."/>
            <person name="Prochnik S.E."/>
            <person name="Ginger M.L."/>
            <person name="Dacks J.B."/>
            <person name="Carpenter M.L."/>
            <person name="Field M.C."/>
            <person name="Kuo A."/>
            <person name="Paredez A."/>
            <person name="Chapman J."/>
            <person name="Pham J."/>
            <person name="Shu S."/>
            <person name="Neupane R."/>
            <person name="Cipriano M."/>
            <person name="Mancuso J."/>
            <person name="Tu H."/>
            <person name="Salamov A."/>
            <person name="Lindquist E."/>
            <person name="Shapiro H."/>
            <person name="Lucas S."/>
            <person name="Grigoriev I.V."/>
            <person name="Cande W.Z."/>
            <person name="Fulton C."/>
            <person name="Rokhsar D.S."/>
            <person name="Dawson S.C."/>
        </authorList>
    </citation>
    <scope>NUCLEOTIDE SEQUENCE [LARGE SCALE GENOMIC DNA]</scope>
    <source>
        <strain evidence="3 4">NEG-M</strain>
    </source>
</reference>